<keyword evidence="10" id="KW-0326">Glycosidase</keyword>
<dbReference type="InterPro" id="IPR003265">
    <property type="entry name" value="HhH-GPD_domain"/>
</dbReference>
<evidence type="ECO:0000313" key="15">
    <source>
        <dbReference type="Proteomes" id="UP000593566"/>
    </source>
</evidence>
<dbReference type="InterPro" id="IPR012904">
    <property type="entry name" value="OGG_N"/>
</dbReference>
<evidence type="ECO:0000256" key="2">
    <source>
        <dbReference type="ARBA" id="ARBA00010679"/>
    </source>
</evidence>
<comment type="subcellular location">
    <subcellularLocation>
        <location evidence="1">Nucleus</location>
    </subcellularLocation>
</comment>
<dbReference type="GO" id="GO:0008534">
    <property type="term" value="F:oxidized purine nucleobase lesion DNA N-glycosylase activity"/>
    <property type="evidence" value="ECO:0007669"/>
    <property type="project" value="InterPro"/>
</dbReference>
<keyword evidence="4" id="KW-0227">DNA damage</keyword>
<dbReference type="Gene3D" id="1.10.1670.10">
    <property type="entry name" value="Helix-hairpin-Helix base-excision DNA repair enzymes (C-terminal)"/>
    <property type="match status" value="1"/>
</dbReference>
<evidence type="ECO:0000256" key="1">
    <source>
        <dbReference type="ARBA" id="ARBA00004123"/>
    </source>
</evidence>
<dbReference type="GeneID" id="59332824"/>
<name>A0A8H6FKB0_9LECA</name>
<keyword evidence="6" id="KW-0234">DNA repair</keyword>
<accession>A0A8H6FKB0</accession>
<dbReference type="Pfam" id="PF20842">
    <property type="entry name" value="Rax2_2"/>
    <property type="match status" value="1"/>
</dbReference>
<dbReference type="GO" id="GO:0003684">
    <property type="term" value="F:damaged DNA binding"/>
    <property type="evidence" value="ECO:0007669"/>
    <property type="project" value="InterPro"/>
</dbReference>
<dbReference type="Proteomes" id="UP000593566">
    <property type="component" value="Unassembled WGS sequence"/>
</dbReference>
<dbReference type="SMART" id="SM00478">
    <property type="entry name" value="ENDO3c"/>
    <property type="match status" value="1"/>
</dbReference>
<evidence type="ECO:0000256" key="12">
    <source>
        <dbReference type="SAM" id="Phobius"/>
    </source>
</evidence>
<organism evidence="14 15">
    <name type="scientific">Letharia lupina</name>
    <dbReference type="NCBI Taxonomy" id="560253"/>
    <lineage>
        <taxon>Eukaryota</taxon>
        <taxon>Fungi</taxon>
        <taxon>Dikarya</taxon>
        <taxon>Ascomycota</taxon>
        <taxon>Pezizomycotina</taxon>
        <taxon>Lecanoromycetes</taxon>
        <taxon>OSLEUM clade</taxon>
        <taxon>Lecanoromycetidae</taxon>
        <taxon>Lecanorales</taxon>
        <taxon>Lecanorineae</taxon>
        <taxon>Parmeliaceae</taxon>
        <taxon>Letharia</taxon>
    </lineage>
</organism>
<dbReference type="GO" id="GO:0140078">
    <property type="term" value="F:class I DNA-(apurinic or apyrimidinic site) endonuclease activity"/>
    <property type="evidence" value="ECO:0007669"/>
    <property type="project" value="UniProtKB-EC"/>
</dbReference>
<dbReference type="EMBL" id="JACCJB010000002">
    <property type="protein sequence ID" value="KAF6230077.1"/>
    <property type="molecule type" value="Genomic_DNA"/>
</dbReference>
<dbReference type="GO" id="GO:0006285">
    <property type="term" value="P:base-excision repair, AP site formation"/>
    <property type="evidence" value="ECO:0007669"/>
    <property type="project" value="UniProtKB-ARBA"/>
</dbReference>
<evidence type="ECO:0000256" key="4">
    <source>
        <dbReference type="ARBA" id="ARBA00022763"/>
    </source>
</evidence>
<feature type="domain" description="HhH-GPD" evidence="13">
    <location>
        <begin position="106"/>
        <end position="301"/>
    </location>
</feature>
<dbReference type="Pfam" id="PF07934">
    <property type="entry name" value="OGG_N"/>
    <property type="match status" value="1"/>
</dbReference>
<comment type="caution">
    <text evidence="14">The sequence shown here is derived from an EMBL/GenBank/DDBJ whole genome shotgun (WGS) entry which is preliminary data.</text>
</comment>
<keyword evidence="12" id="KW-0472">Membrane</keyword>
<evidence type="ECO:0000256" key="11">
    <source>
        <dbReference type="ARBA" id="ARBA00044632"/>
    </source>
</evidence>
<dbReference type="SUPFAM" id="SSF55945">
    <property type="entry name" value="TATA-box binding protein-like"/>
    <property type="match status" value="1"/>
</dbReference>
<keyword evidence="5" id="KW-0378">Hydrolase</keyword>
<dbReference type="InterPro" id="IPR024982">
    <property type="entry name" value="Rax2-like_C"/>
</dbReference>
<comment type="similarity">
    <text evidence="2">Belongs to the type-1 OGG1 family.</text>
</comment>
<dbReference type="InterPro" id="IPR048265">
    <property type="entry name" value="Rax2-like_third"/>
</dbReference>
<dbReference type="Pfam" id="PF12768">
    <property type="entry name" value="Rax2"/>
    <property type="match status" value="1"/>
</dbReference>
<evidence type="ECO:0000256" key="5">
    <source>
        <dbReference type="ARBA" id="ARBA00022801"/>
    </source>
</evidence>
<dbReference type="PANTHER" id="PTHR31778:SF2">
    <property type="entry name" value="BUD SITE SELECTION PROTEIN RAX2"/>
    <property type="match status" value="1"/>
</dbReference>
<dbReference type="FunFam" id="1.10.1670.10:FF:000005">
    <property type="entry name" value="N-glycosylase/DNA lyase OGG1"/>
    <property type="match status" value="1"/>
</dbReference>
<dbReference type="Pfam" id="PF00730">
    <property type="entry name" value="HhH-GPD"/>
    <property type="match status" value="1"/>
</dbReference>
<keyword evidence="7" id="KW-0456">Lyase</keyword>
<dbReference type="InterPro" id="IPR023170">
    <property type="entry name" value="HhH_base_excis_C"/>
</dbReference>
<evidence type="ECO:0000256" key="3">
    <source>
        <dbReference type="ARBA" id="ARBA00012720"/>
    </source>
</evidence>
<comment type="catalytic activity">
    <reaction evidence="11">
        <text>2'-deoxyribonucleotide-(2'-deoxyribose 5'-phosphate)-2'-deoxyribonucleotide-DNA = a 3'-end 2'-deoxyribonucleotide-(2,3-dehydro-2,3-deoxyribose 5'-phosphate)-DNA + a 5'-end 5'-phospho-2'-deoxyribonucleoside-DNA + H(+)</text>
        <dbReference type="Rhea" id="RHEA:66592"/>
        <dbReference type="Rhea" id="RHEA-COMP:13180"/>
        <dbReference type="Rhea" id="RHEA-COMP:16897"/>
        <dbReference type="Rhea" id="RHEA-COMP:17067"/>
        <dbReference type="ChEBI" id="CHEBI:15378"/>
        <dbReference type="ChEBI" id="CHEBI:136412"/>
        <dbReference type="ChEBI" id="CHEBI:157695"/>
        <dbReference type="ChEBI" id="CHEBI:167181"/>
        <dbReference type="EC" id="4.2.99.18"/>
    </reaction>
</comment>
<keyword evidence="12" id="KW-0812">Transmembrane</keyword>
<evidence type="ECO:0000313" key="14">
    <source>
        <dbReference type="EMBL" id="KAF6230077.1"/>
    </source>
</evidence>
<dbReference type="GO" id="GO:0006289">
    <property type="term" value="P:nucleotide-excision repair"/>
    <property type="evidence" value="ECO:0007669"/>
    <property type="project" value="InterPro"/>
</dbReference>
<dbReference type="Gene3D" id="1.10.340.30">
    <property type="entry name" value="Hypothetical protein, domain 2"/>
    <property type="match status" value="1"/>
</dbReference>
<keyword evidence="8" id="KW-0539">Nucleus</keyword>
<evidence type="ECO:0000259" key="13">
    <source>
        <dbReference type="SMART" id="SM00478"/>
    </source>
</evidence>
<evidence type="ECO:0000256" key="10">
    <source>
        <dbReference type="ARBA" id="ARBA00023295"/>
    </source>
</evidence>
<dbReference type="GO" id="GO:0005634">
    <property type="term" value="C:nucleus"/>
    <property type="evidence" value="ECO:0007669"/>
    <property type="project" value="UniProtKB-SubCell"/>
</dbReference>
<evidence type="ECO:0000256" key="8">
    <source>
        <dbReference type="ARBA" id="ARBA00023242"/>
    </source>
</evidence>
<reference evidence="14 15" key="1">
    <citation type="journal article" date="2020" name="Genomics">
        <title>Complete, high-quality genomes from long-read metagenomic sequencing of two wolf lichen thalli reveals enigmatic genome architecture.</title>
        <authorList>
            <person name="McKenzie S.K."/>
            <person name="Walston R.F."/>
            <person name="Allen J.L."/>
        </authorList>
    </citation>
    <scope>NUCLEOTIDE SEQUENCE [LARGE SCALE GENOMIC DNA]</scope>
    <source>
        <strain evidence="14">WasteWater1</strain>
    </source>
</reference>
<dbReference type="RefSeq" id="XP_037157334.1">
    <property type="nucleotide sequence ID" value="XM_037295333.1"/>
</dbReference>
<dbReference type="InterPro" id="IPR048266">
    <property type="entry name" value="Rax2-like_second"/>
</dbReference>
<keyword evidence="15" id="KW-1185">Reference proteome</keyword>
<dbReference type="CDD" id="cd00056">
    <property type="entry name" value="ENDO3c"/>
    <property type="match status" value="1"/>
</dbReference>
<keyword evidence="12" id="KW-1133">Transmembrane helix</keyword>
<sequence length="1624" mass="171761">MATTCALQWRKIPDSTHLHYKAIFPSKAQAPLTPPSSAPKSTAVSSLEDDDTEALVHHYLNLAPNLTELYEQWSTADANFKKKAPKFTGVRILKQDAWEALIGFICSSNNNIIRISQMMENLCLHYGPEVGHIRAKTFHDMPAPSALTAPGVEAHLRQLGFGYRAKYLHRTAVMVAEEHGAGWLDSLRNPESPIMGAQPSDAGEMLPGGREGYRRAHEELLTLQGVGPKVADCVCLMGLGWGEAVPVDTHVWQIAQRDYKFGKGKHSSLTKATYDAVGDKFRGLWGKEAGWAHSVLFTADLRAFSERLTAKIEVKQIKEDEDAQVLTEIQVKAEILTPINVKREFKDEEKPLIAVEAVTAKRPVKRQRTTCAHTEITRLTSCAVASSSPIGDRDLAALGPTRASVPPEEEGELKLWPIITLIRPTQGVNYTPVPSPDLDLSKLGHVALTGDFDSISLYTYQQQSENAFTTNGTQALITQLPNGDFATTAAADGYIKALCPFVMSSGKLAGVVVGGNFTELGGIPAQGVAMYDTTTGDITPLPGLDGTVNAILCDQDTNTVYVGGQFTGANSTNAVAWVGMSGWANLPFEGFNGPVNSIIKESNGNVIFGGSFTGLGNSTTVMPEQLDQQVINIASANISSSSNTSAPGFNNPSNIICKTNGDDGPGNTWLLEDNSPGWWRADMNFGYEPSLLRIWNTHQDGRGTQTFRFTAIPINGIMNFTYTDPDTGVEGHCDALCPLSSRTSVPYQDFRFINTVGMSAFRIDVSAWYGQGGGLDGIELFQNDIFAYAVDTSNEPSCANIQYGSNATSTGPWTVTPSLQSNSEYLTANLVGPGVSTNGVSVTFEPDIRQKGNYSVTLFTPGCMQDNTCGTRGIVNVTGIYSISGVSTSTNIYQTNNYDKYDIIYQGPVDANSDSFRPTVTLAALSGQKDGVTLVAQRVQFNLTDSAGGLNGLYEFNPNANTTESDFSNSAIDSAGMGLSAGAIITTIQVQDNVTYVGGNFSNQDVGFENIFSIGNGNSTALPNGGLNAEVSSMIPYADLLFIGGNFTNTMNGSVPGLNNIAIFNTTSQTWEALGAGVSGAVYSVVTLQVNVTTDQPEVCVSVNGFFDQILPTGSSKAVSVAGFAIWVPTQQNWLQNLNLQSPAISGQLSAMTNVTGSATLLAGTLSSQDMSAEDAVSLTSDPVAINALKVGIQPQQIGPVTRKRAISGQNTTGVLTGLFYNNGGLNVTVLGGAFTAIATNGTTIDNLALLNNTGSNPGIVSGLPIGLDSDSTFLALATTGTVLYAGGTVSGTVNDAPVNGLIVYDMGLASYQNPQPPAFGGIDVAVNAITVRPNKPEIYVGGNFATAGSLGCPAVCVFRNGAWNQPGNELGGSVSAFAWQGNNQLLAGGNLTINNNATTLATYDASKTAWTALGAASDVPGPVTALGPANNDASEFWVAGKSTNGSAFLMKYDGSQFRSIGDSLGKETTILGLSVLQLGKNHENSDLVQSNLVLLVTGQLNLPTFGNVSAALFNGTTFSPFILSTSGNGPGSLSSLFSEKAISFKNPGGHMAVGFVVLIALACALGAIFLLVVAGILIERYRRKHEGYTPAPTNYFDKTSNMGRIPPEHLFGRLGASREPPLL</sequence>
<evidence type="ECO:0000256" key="9">
    <source>
        <dbReference type="ARBA" id="ARBA00023268"/>
    </source>
</evidence>
<protein>
    <recommendedName>
        <fullName evidence="3">DNA-(apurinic or apyrimidinic site) lyase</fullName>
        <ecNumber evidence="3">4.2.99.18</ecNumber>
    </recommendedName>
</protein>
<dbReference type="InterPro" id="IPR011257">
    <property type="entry name" value="DNA_glycosylase"/>
</dbReference>
<evidence type="ECO:0000256" key="6">
    <source>
        <dbReference type="ARBA" id="ARBA00023204"/>
    </source>
</evidence>
<dbReference type="EC" id="4.2.99.18" evidence="3"/>
<dbReference type="Pfam" id="PF20843">
    <property type="entry name" value="Rax2_3"/>
    <property type="match status" value="1"/>
</dbReference>
<proteinExistence type="inferred from homology"/>
<gene>
    <name evidence="14" type="ORF">HO133_004416</name>
</gene>
<dbReference type="GO" id="GO:1902929">
    <property type="term" value="C:plasma membrane of growing cell tip"/>
    <property type="evidence" value="ECO:0007669"/>
    <property type="project" value="TreeGrafter"/>
</dbReference>
<feature type="transmembrane region" description="Helical" evidence="12">
    <location>
        <begin position="1553"/>
        <end position="1579"/>
    </location>
</feature>
<evidence type="ECO:0000256" key="7">
    <source>
        <dbReference type="ARBA" id="ARBA00023239"/>
    </source>
</evidence>
<dbReference type="PANTHER" id="PTHR31778">
    <property type="entry name" value="BUD SITE SELECTION PROTEIN RAX2"/>
    <property type="match status" value="1"/>
</dbReference>
<keyword evidence="9" id="KW-0511">Multifunctional enzyme</keyword>
<dbReference type="SUPFAM" id="SSF48150">
    <property type="entry name" value="DNA-glycosylase"/>
    <property type="match status" value="1"/>
</dbReference>